<keyword evidence="1" id="KW-0690">Ribosome biogenesis</keyword>
<dbReference type="GO" id="GO:0006508">
    <property type="term" value="P:proteolysis"/>
    <property type="evidence" value="ECO:0007669"/>
    <property type="project" value="UniProtKB-KW"/>
</dbReference>
<evidence type="ECO:0000256" key="1">
    <source>
        <dbReference type="ARBA" id="ARBA00022517"/>
    </source>
</evidence>
<evidence type="ECO:0000313" key="7">
    <source>
        <dbReference type="EMBL" id="MBB6511940.1"/>
    </source>
</evidence>
<evidence type="ECO:0000256" key="5">
    <source>
        <dbReference type="ARBA" id="ARBA00044503"/>
    </source>
</evidence>
<protein>
    <recommendedName>
        <fullName evidence="6">Ribosomal processing cysteine protease Prp</fullName>
    </recommendedName>
</protein>
<reference evidence="7 8" key="1">
    <citation type="submission" date="2020-08" db="EMBL/GenBank/DDBJ databases">
        <title>Genomic Encyclopedia of Type Strains, Phase IV (KMG-IV): sequencing the most valuable type-strain genomes for metagenomic binning, comparative biology and taxonomic classification.</title>
        <authorList>
            <person name="Goeker M."/>
        </authorList>
    </citation>
    <scope>NUCLEOTIDE SEQUENCE [LARGE SCALE GENOMIC DNA]</scope>
    <source>
        <strain evidence="7 8">DSM 11805</strain>
    </source>
</reference>
<dbReference type="PANTHER" id="PTHR39178">
    <property type="entry name" value="HYPOTHETICAL RIBOSOME-ASSOCIATED PROTEIN"/>
    <property type="match status" value="1"/>
</dbReference>
<dbReference type="CDD" id="cd16332">
    <property type="entry name" value="Prp-like"/>
    <property type="match status" value="1"/>
</dbReference>
<dbReference type="Gene3D" id="3.30.70.1490">
    <property type="entry name" value="Cysteine protease Prp"/>
    <property type="match status" value="1"/>
</dbReference>
<evidence type="ECO:0000256" key="2">
    <source>
        <dbReference type="ARBA" id="ARBA00022670"/>
    </source>
</evidence>
<dbReference type="GO" id="GO:0008234">
    <property type="term" value="F:cysteine-type peptidase activity"/>
    <property type="evidence" value="ECO:0007669"/>
    <property type="project" value="UniProtKB-KW"/>
</dbReference>
<evidence type="ECO:0000256" key="4">
    <source>
        <dbReference type="ARBA" id="ARBA00022807"/>
    </source>
</evidence>
<keyword evidence="3" id="KW-0378">Hydrolase</keyword>
<keyword evidence="4" id="KW-0788">Thiol protease</keyword>
<comment type="caution">
    <text evidence="7">The sequence shown here is derived from an EMBL/GenBank/DDBJ whole genome shotgun (WGS) entry which is preliminary data.</text>
</comment>
<dbReference type="GO" id="GO:0042254">
    <property type="term" value="P:ribosome biogenesis"/>
    <property type="evidence" value="ECO:0007669"/>
    <property type="project" value="UniProtKB-KW"/>
</dbReference>
<name>A0A841RD97_9BACI</name>
<dbReference type="InterPro" id="IPR036764">
    <property type="entry name" value="Peptidase_Prp_sf"/>
</dbReference>
<evidence type="ECO:0000313" key="8">
    <source>
        <dbReference type="Proteomes" id="UP000572212"/>
    </source>
</evidence>
<dbReference type="RefSeq" id="WP_184244600.1">
    <property type="nucleotide sequence ID" value="NZ_BAAACU010000022.1"/>
</dbReference>
<gene>
    <name evidence="7" type="ORF">GGQ92_000707</name>
</gene>
<dbReference type="SUPFAM" id="SSF118010">
    <property type="entry name" value="TM1457-like"/>
    <property type="match status" value="1"/>
</dbReference>
<dbReference type="InterPro" id="IPR007422">
    <property type="entry name" value="Peptidase_Prp"/>
</dbReference>
<evidence type="ECO:0000256" key="3">
    <source>
        <dbReference type="ARBA" id="ARBA00022801"/>
    </source>
</evidence>
<dbReference type="AlphaFoldDB" id="A0A841RD97"/>
<sequence>MIRVKIKRDNGQIKSFQLKGHAESGPVGHDLVCAAVSGITFGAVNAVLELCNVPLEIDQAGSEGGFLKVTIEDMQPSPDLEKACLLFEGMLISLQTVEHDYSKHISIIDK</sequence>
<proteinExistence type="inferred from homology"/>
<keyword evidence="8" id="KW-1185">Reference proteome</keyword>
<organism evidence="7 8">
    <name type="scientific">Gracilibacillus halotolerans</name>
    <dbReference type="NCBI Taxonomy" id="74386"/>
    <lineage>
        <taxon>Bacteria</taxon>
        <taxon>Bacillati</taxon>
        <taxon>Bacillota</taxon>
        <taxon>Bacilli</taxon>
        <taxon>Bacillales</taxon>
        <taxon>Bacillaceae</taxon>
        <taxon>Gracilibacillus</taxon>
    </lineage>
</organism>
<dbReference type="PANTHER" id="PTHR39178:SF1">
    <property type="entry name" value="RIBOSOMAL-PROCESSING CYSTEINE PROTEASE PRP"/>
    <property type="match status" value="1"/>
</dbReference>
<comment type="similarity">
    <text evidence="5">Belongs to the Prp family.</text>
</comment>
<keyword evidence="2" id="KW-0645">Protease</keyword>
<dbReference type="Pfam" id="PF04327">
    <property type="entry name" value="Peptidase_Prp"/>
    <property type="match status" value="1"/>
</dbReference>
<dbReference type="EMBL" id="JACHON010000001">
    <property type="protein sequence ID" value="MBB6511940.1"/>
    <property type="molecule type" value="Genomic_DNA"/>
</dbReference>
<accession>A0A841RD97</accession>
<dbReference type="Proteomes" id="UP000572212">
    <property type="component" value="Unassembled WGS sequence"/>
</dbReference>
<evidence type="ECO:0000256" key="6">
    <source>
        <dbReference type="ARBA" id="ARBA00044538"/>
    </source>
</evidence>